<feature type="transmembrane region" description="Helical" evidence="1">
    <location>
        <begin position="6"/>
        <end position="22"/>
    </location>
</feature>
<feature type="transmembrane region" description="Helical" evidence="1">
    <location>
        <begin position="89"/>
        <end position="110"/>
    </location>
</feature>
<evidence type="ECO:0000256" key="1">
    <source>
        <dbReference type="SAM" id="Phobius"/>
    </source>
</evidence>
<feature type="transmembrane region" description="Helical" evidence="1">
    <location>
        <begin position="196"/>
        <end position="216"/>
    </location>
</feature>
<dbReference type="Proteomes" id="UP001152875">
    <property type="component" value="Unassembled WGS sequence"/>
</dbReference>
<comment type="caution">
    <text evidence="2">The sequence shown here is derived from an EMBL/GenBank/DDBJ whole genome shotgun (WGS) entry which is preliminary data.</text>
</comment>
<name>A0A9X4RSP4_STRSU</name>
<feature type="transmembrane region" description="Helical" evidence="1">
    <location>
        <begin position="122"/>
        <end position="142"/>
    </location>
</feature>
<dbReference type="Pfam" id="PF14897">
    <property type="entry name" value="EpsG"/>
    <property type="match status" value="1"/>
</dbReference>
<dbReference type="InterPro" id="IPR049458">
    <property type="entry name" value="EpsG-like"/>
</dbReference>
<dbReference type="RefSeq" id="WP_277944347.1">
    <property type="nucleotide sequence ID" value="NZ_JANFMO010000004.1"/>
</dbReference>
<organism evidence="2 3">
    <name type="scientific">Streptococcus suis</name>
    <dbReference type="NCBI Taxonomy" id="1307"/>
    <lineage>
        <taxon>Bacteria</taxon>
        <taxon>Bacillati</taxon>
        <taxon>Bacillota</taxon>
        <taxon>Bacilli</taxon>
        <taxon>Lactobacillales</taxon>
        <taxon>Streptococcaceae</taxon>
        <taxon>Streptococcus</taxon>
    </lineage>
</organism>
<feature type="transmembrane region" description="Helical" evidence="1">
    <location>
        <begin position="268"/>
        <end position="291"/>
    </location>
</feature>
<keyword evidence="1" id="KW-1133">Transmembrane helix</keyword>
<accession>A0A9X4RSP4</accession>
<gene>
    <name evidence="2" type="ORF">NOL13_01960</name>
</gene>
<reference evidence="2" key="1">
    <citation type="submission" date="2022-07" db="EMBL/GenBank/DDBJ databases">
        <title>Whole Genome Sequencing of Streptococcus suis.</title>
        <authorList>
            <person name="Dai X."/>
            <person name="Huang J."/>
            <person name="Wang L."/>
        </authorList>
    </citation>
    <scope>NUCLEOTIDE SEQUENCE</scope>
    <source>
        <strain evidence="2">XNB2</strain>
    </source>
</reference>
<dbReference type="EMBL" id="JANFMP010000003">
    <property type="protein sequence ID" value="MDG4526184.1"/>
    <property type="molecule type" value="Genomic_DNA"/>
</dbReference>
<keyword evidence="1" id="KW-0472">Membrane</keyword>
<protein>
    <submittedName>
        <fullName evidence="2">EpsG family protein</fullName>
    </submittedName>
</protein>
<feature type="transmembrane region" description="Helical" evidence="1">
    <location>
        <begin position="29"/>
        <end position="49"/>
    </location>
</feature>
<keyword evidence="1" id="KW-0812">Transmembrane</keyword>
<proteinExistence type="predicted"/>
<dbReference type="AlphaFoldDB" id="A0A9X4RSP4"/>
<sequence length="356" mass="41345">MLELLPYFITYGIVTILLAVPTRDKLLRVICTVSAFVVIFIFSGGRYMVGTDSVTYQQIFERYAEMPWSEIFSPERKEILFAILSKVTYSYGGMFLTQGIFGVLTLLPVYDTLKKDYKQIPMHYAMTIFLLLFFTTSFNILRQMLAVSIVFWGFKFIERGHLLRYILTVLIAMGFHSTALIALAILPLWNFRERKVLSNIPLVIFWATAFSVMVFFRGQVISFIEASDDYGSYASPETSGGNRDFILYVIELAYVSAVLYKRRKSEHVLLLYQTMLMVVLIGLTGFFSPYIKRLAFFFSLPSRVLLFPEIEQYFVPTSKKVVHFLGYAWFILIFIVTVYILKQGNLLPYQFKFVWE</sequence>
<feature type="transmembrane region" description="Helical" evidence="1">
    <location>
        <begin position="162"/>
        <end position="189"/>
    </location>
</feature>
<feature type="transmembrane region" description="Helical" evidence="1">
    <location>
        <begin position="245"/>
        <end position="261"/>
    </location>
</feature>
<evidence type="ECO:0000313" key="3">
    <source>
        <dbReference type="Proteomes" id="UP001152875"/>
    </source>
</evidence>
<feature type="transmembrane region" description="Helical" evidence="1">
    <location>
        <begin position="321"/>
        <end position="341"/>
    </location>
</feature>
<evidence type="ECO:0000313" key="2">
    <source>
        <dbReference type="EMBL" id="MDG4526184.1"/>
    </source>
</evidence>